<keyword evidence="4" id="KW-0808">Transferase</keyword>
<evidence type="ECO:0000256" key="9">
    <source>
        <dbReference type="ARBA" id="ARBA00040345"/>
    </source>
</evidence>
<gene>
    <name evidence="11" type="ORF">GCM10009737_02730</name>
</gene>
<comment type="caution">
    <text evidence="11">The sequence shown here is derived from an EMBL/GenBank/DDBJ whole genome shotgun (WGS) entry which is preliminary data.</text>
</comment>
<evidence type="ECO:0000256" key="8">
    <source>
        <dbReference type="ARBA" id="ARBA00038120"/>
    </source>
</evidence>
<evidence type="ECO:0000256" key="3">
    <source>
        <dbReference type="ARBA" id="ARBA00022676"/>
    </source>
</evidence>
<feature type="domain" description="Glycosyltransferase 2-like" evidence="10">
    <location>
        <begin position="11"/>
        <end position="136"/>
    </location>
</feature>
<evidence type="ECO:0000313" key="12">
    <source>
        <dbReference type="Proteomes" id="UP001501612"/>
    </source>
</evidence>
<evidence type="ECO:0000256" key="7">
    <source>
        <dbReference type="ARBA" id="ARBA00037904"/>
    </source>
</evidence>
<sequence length="233" mass="24019">MSDVGGPRVAVVVPAHDEEELLGRCLDSVTTAVEALVAARPETRCVVVVALDRCSDASAAVAAAAGVATLDLDAGRVGVARAAGIEHAVTLLGPREDDVWLAGTDADTVVPRDWLTTQADVAAAGGQLVVGRVVPDPRDLTPALARAWARRHTAVDPTAHVHGANLGLALPAYRRVGGFPRLAQHEDRALVDALLAAGTTAHPGVPVVTSGRRTGRTPGGFAGYLRRLDALAR</sequence>
<comment type="subcellular location">
    <subcellularLocation>
        <location evidence="1">Cell membrane</location>
    </subcellularLocation>
</comment>
<keyword evidence="5" id="KW-0472">Membrane</keyword>
<dbReference type="PANTHER" id="PTHR43646:SF2">
    <property type="entry name" value="GLYCOSYLTRANSFERASE 2-LIKE DOMAIN-CONTAINING PROTEIN"/>
    <property type="match status" value="1"/>
</dbReference>
<evidence type="ECO:0000259" key="10">
    <source>
        <dbReference type="Pfam" id="PF00535"/>
    </source>
</evidence>
<evidence type="ECO:0000313" key="11">
    <source>
        <dbReference type="EMBL" id="GAA1905362.1"/>
    </source>
</evidence>
<evidence type="ECO:0000256" key="4">
    <source>
        <dbReference type="ARBA" id="ARBA00022679"/>
    </source>
</evidence>
<comment type="function">
    <text evidence="6">Catalyzes the glycosylation of 4,4'-diaponeurosporenoate, i.e. the esterification of glucose at the C1'' position with the carboxyl group of 4,4'-diaponeurosporenic acid, to form glycosyl-4,4'-diaponeurosporenoate. This is a step in the biosynthesis of staphyloxanthin, an orange pigment present in most staphylococci strains.</text>
</comment>
<proteinExistence type="inferred from homology"/>
<dbReference type="Gene3D" id="3.90.550.10">
    <property type="entry name" value="Spore Coat Polysaccharide Biosynthesis Protein SpsA, Chain A"/>
    <property type="match status" value="1"/>
</dbReference>
<organism evidence="11 12">
    <name type="scientific">Nocardioides lentus</name>
    <dbReference type="NCBI Taxonomy" id="338077"/>
    <lineage>
        <taxon>Bacteria</taxon>
        <taxon>Bacillati</taxon>
        <taxon>Actinomycetota</taxon>
        <taxon>Actinomycetes</taxon>
        <taxon>Propionibacteriales</taxon>
        <taxon>Nocardioidaceae</taxon>
        <taxon>Nocardioides</taxon>
    </lineage>
</organism>
<keyword evidence="2" id="KW-1003">Cell membrane</keyword>
<evidence type="ECO:0000256" key="1">
    <source>
        <dbReference type="ARBA" id="ARBA00004236"/>
    </source>
</evidence>
<dbReference type="Pfam" id="PF00535">
    <property type="entry name" value="Glycos_transf_2"/>
    <property type="match status" value="1"/>
</dbReference>
<dbReference type="InterPro" id="IPR029044">
    <property type="entry name" value="Nucleotide-diphossugar_trans"/>
</dbReference>
<dbReference type="RefSeq" id="WP_344002632.1">
    <property type="nucleotide sequence ID" value="NZ_BAAAMY010000001.1"/>
</dbReference>
<evidence type="ECO:0000256" key="5">
    <source>
        <dbReference type="ARBA" id="ARBA00023136"/>
    </source>
</evidence>
<keyword evidence="12" id="KW-1185">Reference proteome</keyword>
<dbReference type="SUPFAM" id="SSF53448">
    <property type="entry name" value="Nucleotide-diphospho-sugar transferases"/>
    <property type="match status" value="1"/>
</dbReference>
<comment type="similarity">
    <text evidence="8">Belongs to the glycosyltransferase 2 family. CrtQ subfamily.</text>
</comment>
<dbReference type="Proteomes" id="UP001501612">
    <property type="component" value="Unassembled WGS sequence"/>
</dbReference>
<evidence type="ECO:0000256" key="6">
    <source>
        <dbReference type="ARBA" id="ARBA00037281"/>
    </source>
</evidence>
<comment type="pathway">
    <text evidence="7">Carotenoid biosynthesis; staphyloxanthin biosynthesis; staphyloxanthin from farnesyl diphosphate: step 4/5.</text>
</comment>
<protein>
    <recommendedName>
        <fullName evidence="9">4,4'-diaponeurosporenoate glycosyltransferase</fullName>
    </recommendedName>
</protein>
<dbReference type="InterPro" id="IPR001173">
    <property type="entry name" value="Glyco_trans_2-like"/>
</dbReference>
<evidence type="ECO:0000256" key="2">
    <source>
        <dbReference type="ARBA" id="ARBA00022475"/>
    </source>
</evidence>
<dbReference type="PANTHER" id="PTHR43646">
    <property type="entry name" value="GLYCOSYLTRANSFERASE"/>
    <property type="match status" value="1"/>
</dbReference>
<accession>A0ABP5A717</accession>
<dbReference type="CDD" id="cd00761">
    <property type="entry name" value="Glyco_tranf_GTA_type"/>
    <property type="match status" value="1"/>
</dbReference>
<dbReference type="EMBL" id="BAAAMY010000001">
    <property type="protein sequence ID" value="GAA1905362.1"/>
    <property type="molecule type" value="Genomic_DNA"/>
</dbReference>
<keyword evidence="3" id="KW-0328">Glycosyltransferase</keyword>
<reference evidence="12" key="1">
    <citation type="journal article" date="2019" name="Int. J. Syst. Evol. Microbiol.">
        <title>The Global Catalogue of Microorganisms (GCM) 10K type strain sequencing project: providing services to taxonomists for standard genome sequencing and annotation.</title>
        <authorList>
            <consortium name="The Broad Institute Genomics Platform"/>
            <consortium name="The Broad Institute Genome Sequencing Center for Infectious Disease"/>
            <person name="Wu L."/>
            <person name="Ma J."/>
        </authorList>
    </citation>
    <scope>NUCLEOTIDE SEQUENCE [LARGE SCALE GENOMIC DNA]</scope>
    <source>
        <strain evidence="12">JCM 14046</strain>
    </source>
</reference>
<name>A0ABP5A717_9ACTN</name>